<reference evidence="2" key="1">
    <citation type="submission" date="2014-09" db="EMBL/GenBank/DDBJ databases">
        <authorList>
            <person name="Magalhaes I.L.F."/>
            <person name="Oliveira U."/>
            <person name="Santos F.R."/>
            <person name="Vidigal T.H.D.A."/>
            <person name="Brescovit A.D."/>
            <person name="Santos A.J."/>
        </authorList>
    </citation>
    <scope>NUCLEOTIDE SEQUENCE</scope>
    <source>
        <tissue evidence="2">Shoot tissue taken approximately 20 cm above the soil surface</tissue>
    </source>
</reference>
<evidence type="ECO:0000256" key="1">
    <source>
        <dbReference type="SAM" id="MobiDB-lite"/>
    </source>
</evidence>
<evidence type="ECO:0000313" key="2">
    <source>
        <dbReference type="EMBL" id="JAE05912.1"/>
    </source>
</evidence>
<reference evidence="2" key="2">
    <citation type="journal article" date="2015" name="Data Brief">
        <title>Shoot transcriptome of the giant reed, Arundo donax.</title>
        <authorList>
            <person name="Barrero R.A."/>
            <person name="Guerrero F.D."/>
            <person name="Moolhuijzen P."/>
            <person name="Goolsby J.A."/>
            <person name="Tidwell J."/>
            <person name="Bellgard S.E."/>
            <person name="Bellgard M.I."/>
        </authorList>
    </citation>
    <scope>NUCLEOTIDE SEQUENCE</scope>
    <source>
        <tissue evidence="2">Shoot tissue taken approximately 20 cm above the soil surface</tissue>
    </source>
</reference>
<dbReference type="EMBL" id="GBRH01191984">
    <property type="protein sequence ID" value="JAE05912.1"/>
    <property type="molecule type" value="Transcribed_RNA"/>
</dbReference>
<feature type="region of interest" description="Disordered" evidence="1">
    <location>
        <begin position="1"/>
        <end position="33"/>
    </location>
</feature>
<name>A0A0A9F0P6_ARUDO</name>
<dbReference type="AlphaFoldDB" id="A0A0A9F0P6"/>
<sequence length="48" mass="5681">MNAQLGLNNSRKRGLFDRRMPYSPRKRNQKNRGIMSNILRATTNLMME</sequence>
<protein>
    <submittedName>
        <fullName evidence="2">Uncharacterized protein</fullName>
    </submittedName>
</protein>
<organism evidence="2">
    <name type="scientific">Arundo donax</name>
    <name type="common">Giant reed</name>
    <name type="synonym">Donax arundinaceus</name>
    <dbReference type="NCBI Taxonomy" id="35708"/>
    <lineage>
        <taxon>Eukaryota</taxon>
        <taxon>Viridiplantae</taxon>
        <taxon>Streptophyta</taxon>
        <taxon>Embryophyta</taxon>
        <taxon>Tracheophyta</taxon>
        <taxon>Spermatophyta</taxon>
        <taxon>Magnoliopsida</taxon>
        <taxon>Liliopsida</taxon>
        <taxon>Poales</taxon>
        <taxon>Poaceae</taxon>
        <taxon>PACMAD clade</taxon>
        <taxon>Arundinoideae</taxon>
        <taxon>Arundineae</taxon>
        <taxon>Arundo</taxon>
    </lineage>
</organism>
<accession>A0A0A9F0P6</accession>
<proteinExistence type="predicted"/>